<proteinExistence type="predicted"/>
<keyword evidence="2" id="KW-1185">Reference proteome</keyword>
<dbReference type="Proteomes" id="UP000005013">
    <property type="component" value="Chromosome"/>
</dbReference>
<dbReference type="AlphaFoldDB" id="I0EQV8"/>
<dbReference type="EMBL" id="CP003481">
    <property type="protein sequence ID" value="AFI05327.1"/>
    <property type="molecule type" value="Genomic_DNA"/>
</dbReference>
<dbReference type="PATRIC" id="fig|1163745.3.peg.314"/>
<dbReference type="KEGG" id="hcm:HCD_01475"/>
<evidence type="ECO:0000313" key="1">
    <source>
        <dbReference type="EMBL" id="AFI05327.1"/>
    </source>
</evidence>
<accession>I0EQV8</accession>
<reference evidence="1 2" key="1">
    <citation type="journal article" date="2013" name="PLoS ONE">
        <title>Sequence Divergence and Conservation in Genomes ofHelicobacter cetorum Strains from a Dolphin and a Whale.</title>
        <authorList>
            <person name="Kersulyte D."/>
            <person name="Rossi M."/>
            <person name="Berg D.E."/>
        </authorList>
    </citation>
    <scope>NUCLEOTIDE SEQUENCE [LARGE SCALE GENOMIC DNA]</scope>
    <source>
        <strain evidence="1 2">MIT 99-5656</strain>
    </source>
</reference>
<sequence>MAAHNQLPFFFQSFFTPIYFRGFQNLGELKIRHFFQEFFPKERLVLVSISKIVSSFLNHSLLSIA</sequence>
<protein>
    <submittedName>
        <fullName evidence="1">Uncharacterized protein</fullName>
    </submittedName>
</protein>
<dbReference type="HOGENOM" id="CLU_2843816_0_0_7"/>
<name>I0EQV8_HELCM</name>
<organism evidence="1 2">
    <name type="scientific">Helicobacter cetorum (strain ATCC BAA-540 / CCUG 52418 / MIT 99-5656)</name>
    <dbReference type="NCBI Taxonomy" id="1163745"/>
    <lineage>
        <taxon>Bacteria</taxon>
        <taxon>Pseudomonadati</taxon>
        <taxon>Campylobacterota</taxon>
        <taxon>Epsilonproteobacteria</taxon>
        <taxon>Campylobacterales</taxon>
        <taxon>Helicobacteraceae</taxon>
        <taxon>Helicobacter</taxon>
    </lineage>
</organism>
<gene>
    <name evidence="1" type="ordered locus">HCD_01475</name>
</gene>
<evidence type="ECO:0000313" key="2">
    <source>
        <dbReference type="Proteomes" id="UP000005013"/>
    </source>
</evidence>